<feature type="non-terminal residue" evidence="1">
    <location>
        <position position="1"/>
    </location>
</feature>
<dbReference type="EMBL" id="CAJVQB010096003">
    <property type="protein sequence ID" value="CAG8849390.1"/>
    <property type="molecule type" value="Genomic_DNA"/>
</dbReference>
<accession>A0ABN7X7M9</accession>
<sequence>NAIEKSCCTPIQGFFKVQKVKSEEEELPFEDVYKEIEMTN</sequence>
<name>A0ABN7X7M9_GIGMA</name>
<dbReference type="Proteomes" id="UP000789901">
    <property type="component" value="Unassembled WGS sequence"/>
</dbReference>
<comment type="caution">
    <text evidence="1">The sequence shown here is derived from an EMBL/GenBank/DDBJ whole genome shotgun (WGS) entry which is preliminary data.</text>
</comment>
<reference evidence="1 2" key="1">
    <citation type="submission" date="2021-06" db="EMBL/GenBank/DDBJ databases">
        <authorList>
            <person name="Kallberg Y."/>
            <person name="Tangrot J."/>
            <person name="Rosling A."/>
        </authorList>
    </citation>
    <scope>NUCLEOTIDE SEQUENCE [LARGE SCALE GENOMIC DNA]</scope>
    <source>
        <strain evidence="1 2">120-4 pot B 10/14</strain>
    </source>
</reference>
<evidence type="ECO:0000313" key="1">
    <source>
        <dbReference type="EMBL" id="CAG8849390.1"/>
    </source>
</evidence>
<organism evidence="1 2">
    <name type="scientific">Gigaspora margarita</name>
    <dbReference type="NCBI Taxonomy" id="4874"/>
    <lineage>
        <taxon>Eukaryota</taxon>
        <taxon>Fungi</taxon>
        <taxon>Fungi incertae sedis</taxon>
        <taxon>Mucoromycota</taxon>
        <taxon>Glomeromycotina</taxon>
        <taxon>Glomeromycetes</taxon>
        <taxon>Diversisporales</taxon>
        <taxon>Gigasporaceae</taxon>
        <taxon>Gigaspora</taxon>
    </lineage>
</organism>
<proteinExistence type="predicted"/>
<keyword evidence="2" id="KW-1185">Reference proteome</keyword>
<protein>
    <submittedName>
        <fullName evidence="1">18019_t:CDS:1</fullName>
    </submittedName>
</protein>
<gene>
    <name evidence="1" type="ORF">GMARGA_LOCUS39687</name>
</gene>
<evidence type="ECO:0000313" key="2">
    <source>
        <dbReference type="Proteomes" id="UP000789901"/>
    </source>
</evidence>